<dbReference type="RefSeq" id="XP_013778683.1">
    <property type="nucleotide sequence ID" value="XM_013923229.2"/>
</dbReference>
<sequence>MGLRLARAEPWKTSILVTFVLLIFMCARTFAFSGDDCDWIGSGLREDASREVQPIYLRCAHGYVEWNYPRGALRVVLRHGTSGREFRGCLRTDKHFSGAQIYVEGHRKLHLTYSKTDGKHPDLLRCFTSFHGQVALYVEAEPVNNTLQKEVASFRYDLQPASTEALLNDLDECRPCTEEEMLRYYCTSSFVIQGTISGLQNQDALLLSELTIQVAKVYRDCESPVVSTTNDVNTETTEKREAVLYRPMKCGTKHGIGDFIFMGRRMLGNPILHCAPKLPEWQKVRRKALLEGTNQCQLD</sequence>
<evidence type="ECO:0000256" key="4">
    <source>
        <dbReference type="ARBA" id="ARBA00022729"/>
    </source>
</evidence>
<dbReference type="PANTHER" id="PTHR28593">
    <property type="entry name" value="METEORIN-LIKE PROTEIN"/>
    <property type="match status" value="1"/>
</dbReference>
<evidence type="ECO:0000313" key="7">
    <source>
        <dbReference type="Proteomes" id="UP000694941"/>
    </source>
</evidence>
<dbReference type="PANTHER" id="PTHR28593:SF3">
    <property type="entry name" value="METEORIN-LIKE PROTEIN"/>
    <property type="match status" value="1"/>
</dbReference>
<keyword evidence="4 6" id="KW-0732">Signal</keyword>
<dbReference type="InterPro" id="IPR008993">
    <property type="entry name" value="TIMP-like_OB-fold"/>
</dbReference>
<keyword evidence="3" id="KW-0964">Secreted</keyword>
<dbReference type="InterPro" id="IPR051998">
    <property type="entry name" value="Meteorin-like"/>
</dbReference>
<protein>
    <submittedName>
        <fullName evidence="8">Meteorin-like protein</fullName>
    </submittedName>
</protein>
<feature type="signal peptide" evidence="6">
    <location>
        <begin position="1"/>
        <end position="31"/>
    </location>
</feature>
<evidence type="ECO:0000256" key="3">
    <source>
        <dbReference type="ARBA" id="ARBA00022525"/>
    </source>
</evidence>
<keyword evidence="5" id="KW-1015">Disulfide bond</keyword>
<comment type="subcellular location">
    <subcellularLocation>
        <location evidence="1">Secreted</location>
    </subcellularLocation>
</comment>
<dbReference type="GeneID" id="106463233"/>
<evidence type="ECO:0000256" key="1">
    <source>
        <dbReference type="ARBA" id="ARBA00004613"/>
    </source>
</evidence>
<gene>
    <name evidence="8" type="primary">LOC106463233</name>
</gene>
<dbReference type="Proteomes" id="UP000694941">
    <property type="component" value="Unplaced"/>
</dbReference>
<evidence type="ECO:0000256" key="6">
    <source>
        <dbReference type="SAM" id="SignalP"/>
    </source>
</evidence>
<feature type="chain" id="PRO_5046060830" evidence="6">
    <location>
        <begin position="32"/>
        <end position="299"/>
    </location>
</feature>
<reference evidence="8" key="1">
    <citation type="submission" date="2025-08" db="UniProtKB">
        <authorList>
            <consortium name="RefSeq"/>
        </authorList>
    </citation>
    <scope>IDENTIFICATION</scope>
    <source>
        <tissue evidence="8">Muscle</tissue>
    </source>
</reference>
<proteinExistence type="inferred from homology"/>
<dbReference type="Gene3D" id="2.40.50.120">
    <property type="match status" value="1"/>
</dbReference>
<name>A0ABM1BBI6_LIMPO</name>
<evidence type="ECO:0000256" key="5">
    <source>
        <dbReference type="ARBA" id="ARBA00023157"/>
    </source>
</evidence>
<evidence type="ECO:0000256" key="2">
    <source>
        <dbReference type="ARBA" id="ARBA00005669"/>
    </source>
</evidence>
<organism evidence="7 8">
    <name type="scientific">Limulus polyphemus</name>
    <name type="common">Atlantic horseshoe crab</name>
    <dbReference type="NCBI Taxonomy" id="6850"/>
    <lineage>
        <taxon>Eukaryota</taxon>
        <taxon>Metazoa</taxon>
        <taxon>Ecdysozoa</taxon>
        <taxon>Arthropoda</taxon>
        <taxon>Chelicerata</taxon>
        <taxon>Merostomata</taxon>
        <taxon>Xiphosura</taxon>
        <taxon>Limulidae</taxon>
        <taxon>Limulus</taxon>
    </lineage>
</organism>
<accession>A0ABM1BBI6</accession>
<evidence type="ECO:0000313" key="8">
    <source>
        <dbReference type="RefSeq" id="XP_013778683.1"/>
    </source>
</evidence>
<comment type="similarity">
    <text evidence="2">Belongs to the meteorin family.</text>
</comment>
<keyword evidence="7" id="KW-1185">Reference proteome</keyword>